<dbReference type="PANTHER" id="PTHR23502:SF151">
    <property type="entry name" value="MAJOR FACILITATOR SUPERFAMILY (MFS) PROFILE DOMAIN-CONTAINING PROTEIN"/>
    <property type="match status" value="1"/>
</dbReference>
<evidence type="ECO:0000256" key="2">
    <source>
        <dbReference type="ARBA" id="ARBA00022448"/>
    </source>
</evidence>
<feature type="transmembrane region" description="Helical" evidence="7">
    <location>
        <begin position="148"/>
        <end position="165"/>
    </location>
</feature>
<evidence type="ECO:0000256" key="4">
    <source>
        <dbReference type="ARBA" id="ARBA00022989"/>
    </source>
</evidence>
<feature type="transmembrane region" description="Helical" evidence="7">
    <location>
        <begin position="206"/>
        <end position="224"/>
    </location>
</feature>
<dbReference type="Gene3D" id="1.20.1250.20">
    <property type="entry name" value="MFS general substrate transporter like domains"/>
    <property type="match status" value="1"/>
</dbReference>
<keyword evidence="4 7" id="KW-1133">Transmembrane helix</keyword>
<accession>A0A9P9JNA7</accession>
<dbReference type="InterPro" id="IPR020846">
    <property type="entry name" value="MFS_dom"/>
</dbReference>
<dbReference type="GO" id="GO:0005886">
    <property type="term" value="C:plasma membrane"/>
    <property type="evidence" value="ECO:0007669"/>
    <property type="project" value="TreeGrafter"/>
</dbReference>
<proteinExistence type="predicted"/>
<feature type="transmembrane region" description="Helical" evidence="7">
    <location>
        <begin position="116"/>
        <end position="136"/>
    </location>
</feature>
<evidence type="ECO:0000256" key="5">
    <source>
        <dbReference type="ARBA" id="ARBA00023136"/>
    </source>
</evidence>
<dbReference type="SUPFAM" id="SSF103473">
    <property type="entry name" value="MFS general substrate transporter"/>
    <property type="match status" value="1"/>
</dbReference>
<evidence type="ECO:0000259" key="8">
    <source>
        <dbReference type="PROSITE" id="PS50850"/>
    </source>
</evidence>
<sequence length="553" mass="60286">MCRVRAPSQGPVRDWRFMLVQETPHQYIAPKRISAYETYRFRCSQPTSSQSQSDTLHDATQRDAFVPPPAYSAFPRNQIILILCLASFAATFSPLSSFIFFPAIDDLARALDVSVGRVNLTITSYMIVAGLAPAILGDLADNIGRRMVYLFMMAVYCIANIGLALQKNWTALFLLRMLQSTGSAATIALGYGVVSDVAPPSERGAFVSGLVVAPNVATAIGPILGGALTSYAGWRWIFRFLAIWSSICLLLIALLLPETARSVVGNGSEKVSGLRQPLLTWFRSPEQVLYSPGKDDGSSTELVSLPEDGRGSRRFKFPNPLASLKLLWAKDSALITLIFGVFYMNLSSLQASTSTLFVQTHNISGIGLGLVYLPSGIGSCIGAYYAGSLMDHDYRVVARKNNFEINKRAGDDLAHFPIEKARFQSIWYALSAASLSMVGYGWSMQFKVHMAVPLVLHFFIGLSTAVVFNMSGTLLVDIHPKSPSTAQAANSIVRAFLAGGGTACIQPFVDAMGVGWTFTLFGGLGMVCIGFAWLERAFGQRWRDKMKARGVER</sequence>
<keyword evidence="3 7" id="KW-0812">Transmembrane</keyword>
<keyword evidence="5 7" id="KW-0472">Membrane</keyword>
<dbReference type="AlphaFoldDB" id="A0A9P9JNA7"/>
<dbReference type="PANTHER" id="PTHR23502">
    <property type="entry name" value="MAJOR FACILITATOR SUPERFAMILY"/>
    <property type="match status" value="1"/>
</dbReference>
<dbReference type="GO" id="GO:0022857">
    <property type="term" value="F:transmembrane transporter activity"/>
    <property type="evidence" value="ECO:0007669"/>
    <property type="project" value="InterPro"/>
</dbReference>
<evidence type="ECO:0000313" key="10">
    <source>
        <dbReference type="Proteomes" id="UP000738349"/>
    </source>
</evidence>
<keyword evidence="10" id="KW-1185">Reference proteome</keyword>
<keyword evidence="2" id="KW-0813">Transport</keyword>
<dbReference type="Proteomes" id="UP000738349">
    <property type="component" value="Unassembled WGS sequence"/>
</dbReference>
<organism evidence="9 10">
    <name type="scientific">Dactylonectria macrodidyma</name>
    <dbReference type="NCBI Taxonomy" id="307937"/>
    <lineage>
        <taxon>Eukaryota</taxon>
        <taxon>Fungi</taxon>
        <taxon>Dikarya</taxon>
        <taxon>Ascomycota</taxon>
        <taxon>Pezizomycotina</taxon>
        <taxon>Sordariomycetes</taxon>
        <taxon>Hypocreomycetidae</taxon>
        <taxon>Hypocreales</taxon>
        <taxon>Nectriaceae</taxon>
        <taxon>Dactylonectria</taxon>
    </lineage>
</organism>
<feature type="transmembrane region" description="Helical" evidence="7">
    <location>
        <begin position="425"/>
        <end position="442"/>
    </location>
</feature>
<feature type="transmembrane region" description="Helical" evidence="7">
    <location>
        <begin position="236"/>
        <end position="256"/>
    </location>
</feature>
<feature type="transmembrane region" description="Helical" evidence="7">
    <location>
        <begin position="366"/>
        <end position="386"/>
    </location>
</feature>
<comment type="subcellular location">
    <subcellularLocation>
        <location evidence="1">Membrane</location>
        <topology evidence="1">Multi-pass membrane protein</topology>
    </subcellularLocation>
</comment>
<dbReference type="PROSITE" id="PS50850">
    <property type="entry name" value="MFS"/>
    <property type="match status" value="1"/>
</dbReference>
<keyword evidence="6" id="KW-0325">Glycoprotein</keyword>
<dbReference type="FunFam" id="1.20.1720.10:FF:000009">
    <property type="entry name" value="MFS multidrug transporter"/>
    <property type="match status" value="1"/>
</dbReference>
<dbReference type="EMBL" id="JAGMUV010000001">
    <property type="protein sequence ID" value="KAH7175964.1"/>
    <property type="molecule type" value="Genomic_DNA"/>
</dbReference>
<evidence type="ECO:0000256" key="3">
    <source>
        <dbReference type="ARBA" id="ARBA00022692"/>
    </source>
</evidence>
<gene>
    <name evidence="9" type="ORF">EDB81DRAFT_863857</name>
</gene>
<dbReference type="InterPro" id="IPR011701">
    <property type="entry name" value="MFS"/>
</dbReference>
<dbReference type="OrthoDB" id="440553at2759"/>
<feature type="transmembrane region" description="Helical" evidence="7">
    <location>
        <begin position="171"/>
        <end position="194"/>
    </location>
</feature>
<name>A0A9P9JNA7_9HYPO</name>
<feature type="transmembrane region" description="Helical" evidence="7">
    <location>
        <begin position="454"/>
        <end position="476"/>
    </location>
</feature>
<dbReference type="Gene3D" id="1.20.1720.10">
    <property type="entry name" value="Multidrug resistance protein D"/>
    <property type="match status" value="1"/>
</dbReference>
<feature type="domain" description="Major facilitator superfamily (MFS) profile" evidence="8">
    <location>
        <begin position="82"/>
        <end position="540"/>
    </location>
</feature>
<evidence type="ECO:0000256" key="1">
    <source>
        <dbReference type="ARBA" id="ARBA00004141"/>
    </source>
</evidence>
<protein>
    <submittedName>
        <fullName evidence="9">Major facilitator superfamily domain-containing protein</fullName>
    </submittedName>
</protein>
<evidence type="ECO:0000256" key="6">
    <source>
        <dbReference type="ARBA" id="ARBA00023180"/>
    </source>
</evidence>
<dbReference type="InterPro" id="IPR036259">
    <property type="entry name" value="MFS_trans_sf"/>
</dbReference>
<reference evidence="9" key="1">
    <citation type="journal article" date="2021" name="Nat. Commun.">
        <title>Genetic determinants of endophytism in the Arabidopsis root mycobiome.</title>
        <authorList>
            <person name="Mesny F."/>
            <person name="Miyauchi S."/>
            <person name="Thiergart T."/>
            <person name="Pickel B."/>
            <person name="Atanasova L."/>
            <person name="Karlsson M."/>
            <person name="Huettel B."/>
            <person name="Barry K.W."/>
            <person name="Haridas S."/>
            <person name="Chen C."/>
            <person name="Bauer D."/>
            <person name="Andreopoulos W."/>
            <person name="Pangilinan J."/>
            <person name="LaButti K."/>
            <person name="Riley R."/>
            <person name="Lipzen A."/>
            <person name="Clum A."/>
            <person name="Drula E."/>
            <person name="Henrissat B."/>
            <person name="Kohler A."/>
            <person name="Grigoriev I.V."/>
            <person name="Martin F.M."/>
            <person name="Hacquard S."/>
        </authorList>
    </citation>
    <scope>NUCLEOTIDE SEQUENCE</scope>
    <source>
        <strain evidence="9">MPI-CAGE-AT-0147</strain>
    </source>
</reference>
<feature type="transmembrane region" description="Helical" evidence="7">
    <location>
        <begin position="515"/>
        <end position="534"/>
    </location>
</feature>
<evidence type="ECO:0000256" key="7">
    <source>
        <dbReference type="SAM" id="Phobius"/>
    </source>
</evidence>
<dbReference type="Pfam" id="PF07690">
    <property type="entry name" value="MFS_1"/>
    <property type="match status" value="1"/>
</dbReference>
<evidence type="ECO:0000313" key="9">
    <source>
        <dbReference type="EMBL" id="KAH7175964.1"/>
    </source>
</evidence>
<feature type="transmembrane region" description="Helical" evidence="7">
    <location>
        <begin position="79"/>
        <end position="104"/>
    </location>
</feature>
<comment type="caution">
    <text evidence="9">The sequence shown here is derived from an EMBL/GenBank/DDBJ whole genome shotgun (WGS) entry which is preliminary data.</text>
</comment>